<dbReference type="Pfam" id="PF23500">
    <property type="entry name" value="DUF7133"/>
    <property type="match status" value="1"/>
</dbReference>
<keyword evidence="3 4" id="KW-0408">Iron</keyword>
<dbReference type="InterPro" id="IPR055557">
    <property type="entry name" value="DUF7133"/>
</dbReference>
<dbReference type="OrthoDB" id="233791at2"/>
<protein>
    <submittedName>
        <fullName evidence="6">PA14 domain protein</fullName>
    </submittedName>
</protein>
<dbReference type="InterPro" id="IPR011041">
    <property type="entry name" value="Quinoprot_gluc/sorb_DH_b-prop"/>
</dbReference>
<dbReference type="Proteomes" id="UP000006860">
    <property type="component" value="Chromosome"/>
</dbReference>
<dbReference type="eggNOG" id="COG2010">
    <property type="taxonomic scope" value="Bacteria"/>
</dbReference>
<feature type="domain" description="Cytochrome c" evidence="5">
    <location>
        <begin position="268"/>
        <end position="372"/>
    </location>
</feature>
<name>F0SMN8_RUBBR</name>
<keyword evidence="2 4" id="KW-0479">Metal-binding</keyword>
<dbReference type="Gene3D" id="1.10.760.10">
    <property type="entry name" value="Cytochrome c-like domain"/>
    <property type="match status" value="4"/>
</dbReference>
<gene>
    <name evidence="6" type="ordered locus">Plabr_1244</name>
</gene>
<sequence length="1195" mass="130916">MLDQGRLAFRGFRCDACHAGGSGQSPLQAPDLTRVNSQLTADWIINKLTSPAGATDRMPELGLTAAEAADIARFLQLSSKDELSLKKQTVKKEEEDRKAGELLVRSTGCLVCHEIGKLGESGLFGGGTLDGVGSKRSREWLAEWLKNPARLNPHHRMPQFQLSDTQRRQISVYLSGLSAEKTKQHNLDDASVERGRKLVAQHNCAACHNLPGNIKKPKPIAIAKADSASSCLRSNENAKSHRPYYSQAPAEALEAWIGQKQTHQGQLAAVELGRDLLVEKNCLDCHPRDRFRGAVELAGDLAKADKRLAGQSQGLIPPDLTAVGDRLQDEALAKAVSGQQPRRLPWLSVQMPRFNHSEQELAALTDYLIGHDRLPDGIPDERLKLNQPELPASEELLVGRELTGGRAFNCIACHKMGDYEPRNTALGTKGSNLLGVAGRLRPEYFLRWTMSPIRVVPGMEMPSFNRHKPGFPLESLNGQLSAIWRAVNDPTFTAPSNPTVVEQYWVTQPGEPARIVRDVFELKPSPTKDRTFVPRPLAVGFKNGHSVLFDLDAAAVRGWTFGDFAFQQTEGKSWYWYMAGAPLAGPWTQESDWSLRNANDSGASPILPVKADSRCAHLISYREAGDGVQFEYQLPFNVQGEQAIVRVTETWTPLAAEGRVSGWRRDVSAAGVPAGYTLELQHLASRVLLGEPRLQTASAAIALEAGQSQSLRLTSQNGKQVAQVDYLASVGQRSTQPFPEKPTPEDKPGALVGLPGFEGKRLPLPKPIMPTGLAWNEQGDLLMTSLKGDVFSVRDTDGDGIPETTQRLAAGLSAPFGITAEGDEVLVVHKPEVIALQPDGTRRIVADGWGHSDNYHDWVTGFARDASGRPFIATGSNYSQKGRPEEMSRYRGAVLELGSDRNVTPIANELRYPIGIAADPQGRIFTSDQQGVQNTFNEINHIQAGRSYGVPALHDDPQPETRAAIQIPHPWTRSVNGIFFLDDQVASGPLAPFVGHGVGCEYNNRFLVRFSFDEVNGELQGACYGLTESIENLTPDSNLLLGPMCGGVGPDGKIYVGSIYDSGWLGGQNVGEVVQLTPTKLPNGIREVRAIKDGFEIELLEPLDESYLKDAKNYELSGYTRVWQGSYGTPDSGRYRPEVTSVDVTDSGRIVRLHVDELKPQFVYDLRLLNRDDLFPATAYYTMNQIPGQKSTAEE</sequence>
<evidence type="ECO:0000313" key="6">
    <source>
        <dbReference type="EMBL" id="ADY58857.1"/>
    </source>
</evidence>
<dbReference type="GO" id="GO:0046872">
    <property type="term" value="F:metal ion binding"/>
    <property type="evidence" value="ECO:0007669"/>
    <property type="project" value="UniProtKB-KW"/>
</dbReference>
<accession>F0SMN8</accession>
<organism evidence="6 7">
    <name type="scientific">Rubinisphaera brasiliensis (strain ATCC 49424 / DSM 5305 / JCM 21570 / IAM 15109 / NBRC 103401 / IFAM 1448)</name>
    <name type="common">Planctomyces brasiliensis</name>
    <dbReference type="NCBI Taxonomy" id="756272"/>
    <lineage>
        <taxon>Bacteria</taxon>
        <taxon>Pseudomonadati</taxon>
        <taxon>Planctomycetota</taxon>
        <taxon>Planctomycetia</taxon>
        <taxon>Planctomycetales</taxon>
        <taxon>Planctomycetaceae</taxon>
        <taxon>Rubinisphaera</taxon>
    </lineage>
</organism>
<proteinExistence type="predicted"/>
<feature type="domain" description="Cytochrome c" evidence="5">
    <location>
        <begin position="95"/>
        <end position="178"/>
    </location>
</feature>
<dbReference type="InterPro" id="IPR011042">
    <property type="entry name" value="6-blade_b-propeller_TolB-like"/>
</dbReference>
<evidence type="ECO:0000256" key="2">
    <source>
        <dbReference type="ARBA" id="ARBA00022723"/>
    </source>
</evidence>
<evidence type="ECO:0000256" key="3">
    <source>
        <dbReference type="ARBA" id="ARBA00023004"/>
    </source>
</evidence>
<dbReference type="EMBL" id="CP002546">
    <property type="protein sequence ID" value="ADY58857.1"/>
    <property type="molecule type" value="Genomic_DNA"/>
</dbReference>
<keyword evidence="1 4" id="KW-0349">Heme</keyword>
<dbReference type="InterPro" id="IPR036909">
    <property type="entry name" value="Cyt_c-like_dom_sf"/>
</dbReference>
<dbReference type="Gene3D" id="2.120.10.30">
    <property type="entry name" value="TolB, C-terminal domain"/>
    <property type="match status" value="1"/>
</dbReference>
<dbReference type="PANTHER" id="PTHR33546">
    <property type="entry name" value="LARGE, MULTIFUNCTIONAL SECRETED PROTEIN-RELATED"/>
    <property type="match status" value="1"/>
</dbReference>
<dbReference type="PROSITE" id="PS51007">
    <property type="entry name" value="CYTC"/>
    <property type="match status" value="3"/>
</dbReference>
<evidence type="ECO:0000259" key="5">
    <source>
        <dbReference type="PROSITE" id="PS51007"/>
    </source>
</evidence>
<dbReference type="GO" id="GO:0020037">
    <property type="term" value="F:heme binding"/>
    <property type="evidence" value="ECO:0007669"/>
    <property type="project" value="InterPro"/>
</dbReference>
<dbReference type="eggNOG" id="COG2133">
    <property type="taxonomic scope" value="Bacteria"/>
</dbReference>
<dbReference type="HOGENOM" id="CLU_271357_0_0_0"/>
<dbReference type="PANTHER" id="PTHR33546:SF1">
    <property type="entry name" value="LARGE, MULTIFUNCTIONAL SECRETED PROTEIN"/>
    <property type="match status" value="1"/>
</dbReference>
<dbReference type="KEGG" id="pbs:Plabr_1244"/>
<dbReference type="AlphaFoldDB" id="F0SMN8"/>
<dbReference type="SUPFAM" id="SSF46626">
    <property type="entry name" value="Cytochrome c"/>
    <property type="match status" value="5"/>
</dbReference>
<dbReference type="SUPFAM" id="SSF50952">
    <property type="entry name" value="Soluble quinoprotein glucose dehydrogenase"/>
    <property type="match status" value="1"/>
</dbReference>
<dbReference type="STRING" id="756272.Plabr_1244"/>
<dbReference type="InterPro" id="IPR009056">
    <property type="entry name" value="Cyt_c-like_dom"/>
</dbReference>
<keyword evidence="7" id="KW-1185">Reference proteome</keyword>
<feature type="domain" description="Cytochrome c" evidence="5">
    <location>
        <begin position="1"/>
        <end position="79"/>
    </location>
</feature>
<evidence type="ECO:0000256" key="4">
    <source>
        <dbReference type="PROSITE-ProRule" id="PRU00433"/>
    </source>
</evidence>
<evidence type="ECO:0000256" key="1">
    <source>
        <dbReference type="ARBA" id="ARBA00022617"/>
    </source>
</evidence>
<dbReference type="GO" id="GO:0009055">
    <property type="term" value="F:electron transfer activity"/>
    <property type="evidence" value="ECO:0007669"/>
    <property type="project" value="InterPro"/>
</dbReference>
<evidence type="ECO:0000313" key="7">
    <source>
        <dbReference type="Proteomes" id="UP000006860"/>
    </source>
</evidence>
<dbReference type="RefSeq" id="WP_013627590.1">
    <property type="nucleotide sequence ID" value="NC_015174.1"/>
</dbReference>
<reference evidence="7" key="1">
    <citation type="submission" date="2011-02" db="EMBL/GenBank/DDBJ databases">
        <title>The complete genome of Planctomyces brasiliensis DSM 5305.</title>
        <authorList>
            <person name="Lucas S."/>
            <person name="Copeland A."/>
            <person name="Lapidus A."/>
            <person name="Bruce D."/>
            <person name="Goodwin L."/>
            <person name="Pitluck S."/>
            <person name="Kyrpides N."/>
            <person name="Mavromatis K."/>
            <person name="Pagani I."/>
            <person name="Ivanova N."/>
            <person name="Ovchinnikova G."/>
            <person name="Lu M."/>
            <person name="Detter J.C."/>
            <person name="Han C."/>
            <person name="Land M."/>
            <person name="Hauser L."/>
            <person name="Markowitz V."/>
            <person name="Cheng J.-F."/>
            <person name="Hugenholtz P."/>
            <person name="Woyke T."/>
            <person name="Wu D."/>
            <person name="Tindall B."/>
            <person name="Pomrenke H.G."/>
            <person name="Brambilla E."/>
            <person name="Klenk H.-P."/>
            <person name="Eisen J.A."/>
        </authorList>
    </citation>
    <scope>NUCLEOTIDE SEQUENCE [LARGE SCALE GENOMIC DNA]</scope>
    <source>
        <strain evidence="7">ATCC 49424 / DSM 5305 / JCM 21570 / NBRC 103401 / IFAM 1448</strain>
    </source>
</reference>